<dbReference type="EMBL" id="JAFKCZ010000004">
    <property type="protein sequence ID" value="MBN7796196.1"/>
    <property type="molecule type" value="Genomic_DNA"/>
</dbReference>
<dbReference type="CDD" id="cd00038">
    <property type="entry name" value="CAP_ED"/>
    <property type="match status" value="1"/>
</dbReference>
<dbReference type="Gene3D" id="2.60.120.10">
    <property type="entry name" value="Jelly Rolls"/>
    <property type="match status" value="1"/>
</dbReference>
<protein>
    <submittedName>
        <fullName evidence="2">Crp/Fnr family transcriptional regulator</fullName>
    </submittedName>
</protein>
<accession>A0A939DE32</accession>
<gene>
    <name evidence="2" type="ORF">JYP50_06330</name>
</gene>
<evidence type="ECO:0000313" key="2">
    <source>
        <dbReference type="EMBL" id="MBN7796196.1"/>
    </source>
</evidence>
<dbReference type="Proteomes" id="UP000664303">
    <property type="component" value="Unassembled WGS sequence"/>
</dbReference>
<reference evidence="2" key="1">
    <citation type="submission" date="2021-02" db="EMBL/GenBank/DDBJ databases">
        <title>PHA producing bacteria isolated from coastal sediment in Guangdong, Shenzhen.</title>
        <authorList>
            <person name="Zheng W."/>
            <person name="Yu S."/>
            <person name="Huang Y."/>
        </authorList>
    </citation>
    <scope>NUCLEOTIDE SEQUENCE</scope>
    <source>
        <strain evidence="2">TN14-10</strain>
    </source>
</reference>
<comment type="caution">
    <text evidence="2">The sequence shown here is derived from an EMBL/GenBank/DDBJ whole genome shotgun (WGS) entry which is preliminary data.</text>
</comment>
<dbReference type="InterPro" id="IPR014710">
    <property type="entry name" value="RmlC-like_jellyroll"/>
</dbReference>
<dbReference type="Pfam" id="PF00027">
    <property type="entry name" value="cNMP_binding"/>
    <property type="match status" value="1"/>
</dbReference>
<evidence type="ECO:0000313" key="3">
    <source>
        <dbReference type="Proteomes" id="UP000664303"/>
    </source>
</evidence>
<evidence type="ECO:0000259" key="1">
    <source>
        <dbReference type="PROSITE" id="PS50042"/>
    </source>
</evidence>
<proteinExistence type="predicted"/>
<dbReference type="InterPro" id="IPR018490">
    <property type="entry name" value="cNMP-bd_dom_sf"/>
</dbReference>
<dbReference type="SMART" id="SM00100">
    <property type="entry name" value="cNMP"/>
    <property type="match status" value="1"/>
</dbReference>
<dbReference type="InterPro" id="IPR000595">
    <property type="entry name" value="cNMP-bd_dom"/>
</dbReference>
<name>A0A939DE32_9GAMM</name>
<organism evidence="2 3">
    <name type="scientific">Parahaliea mediterranea</name>
    <dbReference type="NCBI Taxonomy" id="651086"/>
    <lineage>
        <taxon>Bacteria</taxon>
        <taxon>Pseudomonadati</taxon>
        <taxon>Pseudomonadota</taxon>
        <taxon>Gammaproteobacteria</taxon>
        <taxon>Cellvibrionales</taxon>
        <taxon>Halieaceae</taxon>
        <taxon>Parahaliea</taxon>
    </lineage>
</organism>
<keyword evidence="3" id="KW-1185">Reference proteome</keyword>
<dbReference type="SUPFAM" id="SSF51206">
    <property type="entry name" value="cAMP-binding domain-like"/>
    <property type="match status" value="1"/>
</dbReference>
<dbReference type="AlphaFoldDB" id="A0A939DE32"/>
<dbReference type="RefSeq" id="WP_206559639.1">
    <property type="nucleotide sequence ID" value="NZ_JAFKCZ010000004.1"/>
</dbReference>
<dbReference type="PROSITE" id="PS50042">
    <property type="entry name" value="CNMP_BINDING_3"/>
    <property type="match status" value="1"/>
</dbReference>
<feature type="domain" description="Cyclic nucleotide-binding" evidence="1">
    <location>
        <begin position="35"/>
        <end position="113"/>
    </location>
</feature>
<sequence>MSNTTVHSLDHLRQWLRQQGLSRPAALEAWLAHCQPRQLQRDEFLLRAGDERHLLYFVDSGLLRLFYTTPDGKERNKAFYSAPHMVGAVSAAMTGSPAPFSMQALEPTTVLAVPFAPLREAAQADIDVAQLLIRLLSEAFMRNEQREAMLLTGNARQRYEWLREREPELLARLPQHHIASYIGVDAVSLSRLKRK</sequence>